<evidence type="ECO:0000256" key="11">
    <source>
        <dbReference type="RuleBase" id="RU003357"/>
    </source>
</evidence>
<evidence type="ECO:0000313" key="15">
    <source>
        <dbReference type="Proteomes" id="UP000275719"/>
    </source>
</evidence>
<keyword evidence="5" id="KW-0732">Signal</keyword>
<evidence type="ECO:0000259" key="13">
    <source>
        <dbReference type="Pfam" id="PF07715"/>
    </source>
</evidence>
<dbReference type="InterPro" id="IPR037066">
    <property type="entry name" value="Plug_dom_sf"/>
</dbReference>
<evidence type="ECO:0000256" key="8">
    <source>
        <dbReference type="ARBA" id="ARBA00023170"/>
    </source>
</evidence>
<dbReference type="InterPro" id="IPR039426">
    <property type="entry name" value="TonB-dep_rcpt-like"/>
</dbReference>
<keyword evidence="7 10" id="KW-0472">Membrane</keyword>
<comment type="subcellular location">
    <subcellularLocation>
        <location evidence="1 10">Cell outer membrane</location>
        <topology evidence="1 10">Multi-pass membrane protein</topology>
    </subcellularLocation>
</comment>
<evidence type="ECO:0000256" key="1">
    <source>
        <dbReference type="ARBA" id="ARBA00004571"/>
    </source>
</evidence>
<dbReference type="Gene3D" id="2.170.130.10">
    <property type="entry name" value="TonB-dependent receptor, plug domain"/>
    <property type="match status" value="1"/>
</dbReference>
<keyword evidence="6 11" id="KW-0798">TonB box</keyword>
<evidence type="ECO:0000256" key="2">
    <source>
        <dbReference type="ARBA" id="ARBA00022448"/>
    </source>
</evidence>
<dbReference type="Pfam" id="PF07715">
    <property type="entry name" value="Plug"/>
    <property type="match status" value="1"/>
</dbReference>
<keyword evidence="2 10" id="KW-0813">Transport</keyword>
<dbReference type="Gene3D" id="2.60.40.1120">
    <property type="entry name" value="Carboxypeptidase-like, regulatory domain"/>
    <property type="match status" value="1"/>
</dbReference>
<dbReference type="EMBL" id="RQVQ01000049">
    <property type="protein sequence ID" value="RRJ87718.1"/>
    <property type="molecule type" value="Genomic_DNA"/>
</dbReference>
<gene>
    <name evidence="14" type="ORF">EG240_14690</name>
</gene>
<dbReference type="PANTHER" id="PTHR30069">
    <property type="entry name" value="TONB-DEPENDENT OUTER MEMBRANE RECEPTOR"/>
    <property type="match status" value="1"/>
</dbReference>
<feature type="domain" description="TonB-dependent receptor plug" evidence="13">
    <location>
        <begin position="116"/>
        <end position="211"/>
    </location>
</feature>
<dbReference type="InterPro" id="IPR012910">
    <property type="entry name" value="Plug_dom"/>
</dbReference>
<accession>A0A3P3W057</accession>
<keyword evidence="9 10" id="KW-0998">Cell outer membrane</keyword>
<sequence>MRISILIICFFYSVLMFSQNTLKGKVVDANGTPLNKCHIDWNTYCATTNPDGTFELQNIPSGTFNLRVKLNGFQTQDILVNVPETSFIELVLFTEEEMLDELIISTNQPKTYNGISVKSNQIKDNFAGSLAKSLENVAGVTAMEIGSGVSKPMIRGLGFTRIAVTENGIKQEGQQWGADHGLEIDALQAEEVEIIKGVGAIAYGSDAIGGVIRINNEKIPQENSTSGNVILHGKTVNDAIGASFNFQHRKENWFFKAKFSGVDYADFKVPTSEVNYLNTKIPIYNNRMKNTAGDEYSVYLQGGYVSDSFQSILSVSNLKSKIGFFAGAHGIPSVGAVTDDGNYRDVGFPYQTVNHFKVTSSNKWKKPHSEWNAIFSFQQNHRQEWSLFHSHYSNQQAPSVNPNLELDFVLNTLDSQVNYSFETGLDHETTFGFQQNFQQNNVSGYSYLLPEYNRNNLAFYANHEWFVSDKTTLDFGARLDYIDMKTKGYFDSILYDYLIATGKNETTAKENAQRSSDVHKTYLQTNFAFGLSYVMHPKWKLNFNIGTNFRAPTAMELSANGIHHGAFRHEKGNPNLKVERGVSSEIGLTFENDNFKSTLSPYVYYFSNYIFLKPTGTFSVLPHGGQVYEYAQSKALITGFEYAIQQKWNSFTLNATFEYLYNKQLDNPKGNYPLPFSTPVNLFAELSYAFKDSEITKQSIVYLNTKWASAQNRIAQNEEKTPGYTIFGAGLQSEVKIGKVKPIIRLQANNLFNTKYYNHASFYRAIEIPELGRNIQLMIQIPF</sequence>
<evidence type="ECO:0000259" key="12">
    <source>
        <dbReference type="Pfam" id="PF00593"/>
    </source>
</evidence>
<evidence type="ECO:0000313" key="14">
    <source>
        <dbReference type="EMBL" id="RRJ87718.1"/>
    </source>
</evidence>
<dbReference type="Gene3D" id="2.40.170.20">
    <property type="entry name" value="TonB-dependent receptor, beta-barrel domain"/>
    <property type="match status" value="1"/>
</dbReference>
<dbReference type="GO" id="GO:0009279">
    <property type="term" value="C:cell outer membrane"/>
    <property type="evidence" value="ECO:0007669"/>
    <property type="project" value="UniProtKB-SubCell"/>
</dbReference>
<dbReference type="OrthoDB" id="9795928at2"/>
<dbReference type="PANTHER" id="PTHR30069:SF29">
    <property type="entry name" value="HEMOGLOBIN AND HEMOGLOBIN-HAPTOGLOBIN-BINDING PROTEIN 1-RELATED"/>
    <property type="match status" value="1"/>
</dbReference>
<reference evidence="14 15" key="1">
    <citation type="submission" date="2018-11" db="EMBL/GenBank/DDBJ databases">
        <title>Flavobacterium sp. nov., YIM 102701-2 draft genome.</title>
        <authorList>
            <person name="Li G."/>
            <person name="Jiang Y."/>
        </authorList>
    </citation>
    <scope>NUCLEOTIDE SEQUENCE [LARGE SCALE GENOMIC DNA]</scope>
    <source>
        <strain evidence="14 15">YIM 102701-2</strain>
    </source>
</reference>
<evidence type="ECO:0000256" key="10">
    <source>
        <dbReference type="PROSITE-ProRule" id="PRU01360"/>
    </source>
</evidence>
<evidence type="ECO:0000256" key="4">
    <source>
        <dbReference type="ARBA" id="ARBA00022692"/>
    </source>
</evidence>
<keyword evidence="8 14" id="KW-0675">Receptor</keyword>
<dbReference type="InterPro" id="IPR000531">
    <property type="entry name" value="Beta-barrel_TonB"/>
</dbReference>
<evidence type="ECO:0000256" key="9">
    <source>
        <dbReference type="ARBA" id="ARBA00023237"/>
    </source>
</evidence>
<organism evidence="14 15">
    <name type="scientific">Paenimyroides tangerinum</name>
    <dbReference type="NCBI Taxonomy" id="2488728"/>
    <lineage>
        <taxon>Bacteria</taxon>
        <taxon>Pseudomonadati</taxon>
        <taxon>Bacteroidota</taxon>
        <taxon>Flavobacteriia</taxon>
        <taxon>Flavobacteriales</taxon>
        <taxon>Flavobacteriaceae</taxon>
        <taxon>Paenimyroides</taxon>
    </lineage>
</organism>
<dbReference type="GO" id="GO:0044718">
    <property type="term" value="P:siderophore transmembrane transport"/>
    <property type="evidence" value="ECO:0007669"/>
    <property type="project" value="TreeGrafter"/>
</dbReference>
<evidence type="ECO:0000256" key="5">
    <source>
        <dbReference type="ARBA" id="ARBA00022729"/>
    </source>
</evidence>
<comment type="caution">
    <text evidence="14">The sequence shown here is derived from an EMBL/GenBank/DDBJ whole genome shotgun (WGS) entry which is preliminary data.</text>
</comment>
<dbReference type="InterPro" id="IPR036942">
    <property type="entry name" value="Beta-barrel_TonB_sf"/>
</dbReference>
<keyword evidence="15" id="KW-1185">Reference proteome</keyword>
<comment type="similarity">
    <text evidence="10 11">Belongs to the TonB-dependent receptor family.</text>
</comment>
<keyword evidence="3 10" id="KW-1134">Transmembrane beta strand</keyword>
<dbReference type="Pfam" id="PF13715">
    <property type="entry name" value="CarbopepD_reg_2"/>
    <property type="match status" value="1"/>
</dbReference>
<dbReference type="Pfam" id="PF00593">
    <property type="entry name" value="TonB_dep_Rec_b-barrel"/>
    <property type="match status" value="1"/>
</dbReference>
<evidence type="ECO:0000256" key="6">
    <source>
        <dbReference type="ARBA" id="ARBA00023077"/>
    </source>
</evidence>
<dbReference type="SUPFAM" id="SSF56935">
    <property type="entry name" value="Porins"/>
    <property type="match status" value="1"/>
</dbReference>
<dbReference type="SUPFAM" id="SSF49464">
    <property type="entry name" value="Carboxypeptidase regulatory domain-like"/>
    <property type="match status" value="1"/>
</dbReference>
<feature type="domain" description="TonB-dependent receptor-like beta-barrel" evidence="12">
    <location>
        <begin position="336"/>
        <end position="751"/>
    </location>
</feature>
<dbReference type="InterPro" id="IPR008969">
    <property type="entry name" value="CarboxyPept-like_regulatory"/>
</dbReference>
<protein>
    <submittedName>
        <fullName evidence="14">TonB-dependent receptor</fullName>
    </submittedName>
</protein>
<dbReference type="GO" id="GO:0015344">
    <property type="term" value="F:siderophore uptake transmembrane transporter activity"/>
    <property type="evidence" value="ECO:0007669"/>
    <property type="project" value="TreeGrafter"/>
</dbReference>
<evidence type="ECO:0000256" key="7">
    <source>
        <dbReference type="ARBA" id="ARBA00023136"/>
    </source>
</evidence>
<dbReference type="PROSITE" id="PS52016">
    <property type="entry name" value="TONB_DEPENDENT_REC_3"/>
    <property type="match status" value="1"/>
</dbReference>
<dbReference type="Proteomes" id="UP000275719">
    <property type="component" value="Unassembled WGS sequence"/>
</dbReference>
<proteinExistence type="inferred from homology"/>
<evidence type="ECO:0000256" key="3">
    <source>
        <dbReference type="ARBA" id="ARBA00022452"/>
    </source>
</evidence>
<name>A0A3P3W057_9FLAO</name>
<dbReference type="AlphaFoldDB" id="A0A3P3W057"/>
<keyword evidence="4 10" id="KW-0812">Transmembrane</keyword>